<dbReference type="InterPro" id="IPR000011">
    <property type="entry name" value="UBQ/SUMO-activ_enz_E1-like"/>
</dbReference>
<dbReference type="Gene3D" id="3.10.290.60">
    <property type="entry name" value="Ubiquitin-activating enzyme E1, UFD domain"/>
    <property type="match status" value="1"/>
</dbReference>
<dbReference type="Gene3D" id="2.40.30.180">
    <property type="entry name" value="Ubiquitin-activating enzyme E1, FCCH domain"/>
    <property type="match status" value="1"/>
</dbReference>
<keyword evidence="7 10" id="KW-0833">Ubl conjugation pathway</keyword>
<accession>A0A4U5MTI0</accession>
<dbReference type="Pfam" id="PF00899">
    <property type="entry name" value="ThiF"/>
    <property type="match status" value="2"/>
</dbReference>
<dbReference type="SUPFAM" id="SSF69572">
    <property type="entry name" value="Activating enzymes of the ubiquitin-like proteins"/>
    <property type="match status" value="2"/>
</dbReference>
<dbReference type="EC" id="6.2.1.45" evidence="4"/>
<gene>
    <name evidence="13" type="ORF">L596_020427</name>
</gene>
<evidence type="ECO:0000256" key="9">
    <source>
        <dbReference type="PROSITE-ProRule" id="PRU10132"/>
    </source>
</evidence>
<dbReference type="Pfam" id="PF10585">
    <property type="entry name" value="UBA_E1_SCCH"/>
    <property type="match status" value="1"/>
</dbReference>
<dbReference type="EMBL" id="AZBU02000006">
    <property type="protein sequence ID" value="TKR73071.1"/>
    <property type="molecule type" value="Genomic_DNA"/>
</dbReference>
<dbReference type="FunFam" id="3.50.50.80:FF:000001">
    <property type="entry name" value="ubiquitin-like modifier-activating enzyme 1"/>
    <property type="match status" value="1"/>
</dbReference>
<dbReference type="FunFam" id="1.10.10.2660:FF:000001">
    <property type="entry name" value="Ubiquitin-activating enzyme E1 1"/>
    <property type="match status" value="1"/>
</dbReference>
<dbReference type="SMART" id="SM00985">
    <property type="entry name" value="UBA_e1_C"/>
    <property type="match status" value="1"/>
</dbReference>
<dbReference type="InterPro" id="IPR000594">
    <property type="entry name" value="ThiF_NAD_FAD-bd"/>
</dbReference>
<dbReference type="AlphaFoldDB" id="A0A4U5MTI0"/>
<dbReference type="InterPro" id="IPR042449">
    <property type="entry name" value="Ub-E1_IAD_1"/>
</dbReference>
<comment type="pathway">
    <text evidence="2">Protein modification; protein ubiquitination.</text>
</comment>
<dbReference type="CDD" id="cd01490">
    <property type="entry name" value="Ube1_repeat2"/>
    <property type="match status" value="1"/>
</dbReference>
<comment type="similarity">
    <text evidence="3 10">Belongs to the ubiquitin-activating E1 family.</text>
</comment>
<evidence type="ECO:0000256" key="4">
    <source>
        <dbReference type="ARBA" id="ARBA00012990"/>
    </source>
</evidence>
<dbReference type="Proteomes" id="UP000298663">
    <property type="component" value="Unassembled WGS sequence"/>
</dbReference>
<dbReference type="InterPro" id="IPR018965">
    <property type="entry name" value="Ub-activating_enz_E1_C"/>
</dbReference>
<dbReference type="FunFam" id="3.40.50.720:FF:000015">
    <property type="entry name" value="Ubiquitin-activating enzyme E1 1"/>
    <property type="match status" value="1"/>
</dbReference>
<evidence type="ECO:0000256" key="6">
    <source>
        <dbReference type="ARBA" id="ARBA00022741"/>
    </source>
</evidence>
<feature type="active site" description="Glycyl thioester intermediate" evidence="9">
    <location>
        <position position="642"/>
    </location>
</feature>
<dbReference type="Gene3D" id="3.40.50.720">
    <property type="entry name" value="NAD(P)-binding Rossmann-like Domain"/>
    <property type="match status" value="1"/>
</dbReference>
<dbReference type="GO" id="GO:0016925">
    <property type="term" value="P:protein sumoylation"/>
    <property type="evidence" value="ECO:0007669"/>
    <property type="project" value="TreeGrafter"/>
</dbReference>
<comment type="caution">
    <text evidence="13">The sequence shown here is derived from an EMBL/GenBank/DDBJ whole genome shotgun (WGS) entry which is preliminary data.</text>
</comment>
<evidence type="ECO:0000256" key="7">
    <source>
        <dbReference type="ARBA" id="ARBA00022786"/>
    </source>
</evidence>
<dbReference type="GO" id="GO:0019948">
    <property type="term" value="F:SUMO activating enzyme activity"/>
    <property type="evidence" value="ECO:0007669"/>
    <property type="project" value="TreeGrafter"/>
</dbReference>
<dbReference type="GO" id="GO:0004839">
    <property type="term" value="F:ubiquitin activating enzyme activity"/>
    <property type="evidence" value="ECO:0007669"/>
    <property type="project" value="UniProtKB-EC"/>
</dbReference>
<comment type="catalytic activity">
    <reaction evidence="1">
        <text>ATP + ubiquitin + [E1 ubiquitin-activating enzyme]-L-cysteine = AMP + diphosphate + S-ubiquitinyl-[E1 ubiquitin-activating enzyme]-L-cysteine.</text>
        <dbReference type="EC" id="6.2.1.45"/>
    </reaction>
</comment>
<feature type="domain" description="Ubiquitin-activating enzyme E1 C-terminal" evidence="12">
    <location>
        <begin position="941"/>
        <end position="1062"/>
    </location>
</feature>
<dbReference type="OrthoDB" id="10252231at2759"/>
<dbReference type="InterPro" id="IPR038252">
    <property type="entry name" value="UBA_E1_C_sf"/>
</dbReference>
<feature type="region of interest" description="Disordered" evidence="11">
    <location>
        <begin position="40"/>
        <end position="60"/>
    </location>
</feature>
<dbReference type="InterPro" id="IPR035985">
    <property type="entry name" value="Ubiquitin-activating_enz"/>
</dbReference>
<evidence type="ECO:0000256" key="10">
    <source>
        <dbReference type="RuleBase" id="RU000519"/>
    </source>
</evidence>
<reference evidence="13 14" key="1">
    <citation type="journal article" date="2015" name="Genome Biol.">
        <title>Comparative genomics of Steinernema reveals deeply conserved gene regulatory networks.</title>
        <authorList>
            <person name="Dillman A.R."/>
            <person name="Macchietto M."/>
            <person name="Porter C.F."/>
            <person name="Rogers A."/>
            <person name="Williams B."/>
            <person name="Antoshechkin I."/>
            <person name="Lee M.M."/>
            <person name="Goodwin Z."/>
            <person name="Lu X."/>
            <person name="Lewis E.E."/>
            <person name="Goodrich-Blair H."/>
            <person name="Stock S.P."/>
            <person name="Adams B.J."/>
            <person name="Sternberg P.W."/>
            <person name="Mortazavi A."/>
        </authorList>
    </citation>
    <scope>NUCLEOTIDE SEQUENCE [LARGE SCALE GENOMIC DNA]</scope>
    <source>
        <strain evidence="13 14">ALL</strain>
    </source>
</reference>
<dbReference type="STRING" id="34508.A0A4U5MTI0"/>
<dbReference type="GO" id="GO:0005737">
    <property type="term" value="C:cytoplasm"/>
    <property type="evidence" value="ECO:0007669"/>
    <property type="project" value="TreeGrafter"/>
</dbReference>
<evidence type="ECO:0000256" key="8">
    <source>
        <dbReference type="ARBA" id="ARBA00022840"/>
    </source>
</evidence>
<reference evidence="13 14" key="2">
    <citation type="journal article" date="2019" name="G3 (Bethesda)">
        <title>Hybrid Assembly of the Genome of the Entomopathogenic Nematode Steinernema carpocapsae Identifies the X-Chromosome.</title>
        <authorList>
            <person name="Serra L."/>
            <person name="Macchietto M."/>
            <person name="Macias-Munoz A."/>
            <person name="McGill C.J."/>
            <person name="Rodriguez I.M."/>
            <person name="Rodriguez B."/>
            <person name="Murad R."/>
            <person name="Mortazavi A."/>
        </authorList>
    </citation>
    <scope>NUCLEOTIDE SEQUENCE [LARGE SCALE GENOMIC DNA]</scope>
    <source>
        <strain evidence="13 14">ALL</strain>
    </source>
</reference>
<sequence>MNSYDIEEVPLKKKARFIEVSDNLKSGNYIPMETTSLMDNSEQLKGSQEKPQQKRQDGEKLDTDLYSRQIYALGESAMMHLRKSSVLIAGLGGVGVEIAKNLILGGVRHVTIQDTKAATWIDLSAQYYLTANHIGENRAKSCLAQLAELNDSVQVSASIEPLSEEFVGKFDLTILTDCNIEEQDQINAWTRSKSRCLLVADARGLFSYVAVDAGKQFQIDDKNGEQCQEFLIEYVDKSSGDITTFDKSPHNLEDGDYITFTEVKGMTELNGCQPLKVTVKKPDVFTVGEAIKSFTDYEGGGRGKQVKMPVKVDYSDLKTARANPELVLWDMGKWNYGTSLHYLWQALHAFEQKNNRSPAPRNEKDLEAFQEELKAIAPKDAEIAEALVKHFCFQARGNLVTVASVVGGIASQEAMKLITHHMTPLKQFMYIDHLDALPAPGTGYDPEKLTEADCASQESRYDGQAAVFGWPYQKELMRQKWFIVGAGAIGCELLKNFAMMGIGCDPQGGLKITDMDQIEISNLNRQFLFRRPDVGKKKSECAARSAKAFNPDLNIVALSERVGADTEHIFSDEFFAELNGVANALDNVDARRYVDRRCVYYRLPLLESGTQGTKGNTQVVYPHLTESYGSSMDPPEKDIPLCTLKSFPYEIQHTIQWARDSFEGLFSNGASMANQYLAGHEAFFDRLKNMAPGQKIEMLDAVLKALNKERPSSPEDCVAWARLQFEANYHNTIAQLLFSIPADQVTSEGVKFWSGAKRCPHVLKFNPEQEEHFHYVYAASILRAEQYGLEPIVDKEAFLTVLGQVAVPEFHPASGVRVATTEAEANEQQTAMGEDTDETIERLSQELQKLSDAQRKQLSPIDFEKDDDSNHHMEFVTAASNLRAENYDIPPADMMKTKQVAGRIIPALATTTATVAGLVCIELYKMIDIDGKLPEVPRDRFKNAFINLALPFFGLSEPMPAPVKKYGEEQFTLWDRFDISGPMTLNELIKSVAKKSNQTVSMLSAGTSLIYADFMPGPYGKRKDLNVKEVIEQVTKKEVPQHMRAMVLEATMEDEDIEVPYIRYTF</sequence>
<evidence type="ECO:0000256" key="1">
    <source>
        <dbReference type="ARBA" id="ARBA00000488"/>
    </source>
</evidence>
<dbReference type="PROSITE" id="PS00865">
    <property type="entry name" value="UBIQUITIN_ACTIVAT_2"/>
    <property type="match status" value="1"/>
</dbReference>
<dbReference type="Gene3D" id="3.50.50.80">
    <property type="entry name" value="Ubiquitin-activating enzyme E1, inactive adenylation domain, subdomain 1"/>
    <property type="match status" value="1"/>
</dbReference>
<dbReference type="PANTHER" id="PTHR10953:SF4">
    <property type="entry name" value="UBIQUITIN-ACTIVATING ENZYME E1 C-TERMINAL DOMAIN-CONTAINING PROTEIN"/>
    <property type="match status" value="1"/>
</dbReference>
<evidence type="ECO:0000256" key="2">
    <source>
        <dbReference type="ARBA" id="ARBA00004906"/>
    </source>
</evidence>
<dbReference type="FunFam" id="3.10.290.60:FF:000001">
    <property type="entry name" value="Ubiquitin-activating enzyme E1 2"/>
    <property type="match status" value="1"/>
</dbReference>
<dbReference type="Gene3D" id="3.40.50.12550">
    <property type="entry name" value="Ubiquitin-activating enzyme E1, inactive adenylation domain, subdomain 2"/>
    <property type="match status" value="1"/>
</dbReference>
<keyword evidence="8 10" id="KW-0067">ATP-binding</keyword>
<dbReference type="InterPro" id="IPR042302">
    <property type="entry name" value="E1_FCCH_sf"/>
</dbReference>
<dbReference type="GO" id="GO:0031510">
    <property type="term" value="C:SUMO activating enzyme complex"/>
    <property type="evidence" value="ECO:0007669"/>
    <property type="project" value="TreeGrafter"/>
</dbReference>
<organism evidence="13 14">
    <name type="scientific">Steinernema carpocapsae</name>
    <name type="common">Entomopathogenic nematode</name>
    <dbReference type="NCBI Taxonomy" id="34508"/>
    <lineage>
        <taxon>Eukaryota</taxon>
        <taxon>Metazoa</taxon>
        <taxon>Ecdysozoa</taxon>
        <taxon>Nematoda</taxon>
        <taxon>Chromadorea</taxon>
        <taxon>Rhabditida</taxon>
        <taxon>Tylenchina</taxon>
        <taxon>Panagrolaimomorpha</taxon>
        <taxon>Strongyloidoidea</taxon>
        <taxon>Steinernematidae</taxon>
        <taxon>Steinernema</taxon>
    </lineage>
</organism>
<dbReference type="Gene3D" id="1.10.10.2660">
    <property type="entry name" value="Ubiquitin-activating enzyme E1, SCCH domain"/>
    <property type="match status" value="1"/>
</dbReference>
<dbReference type="InterPro" id="IPR045886">
    <property type="entry name" value="ThiF/MoeB/HesA"/>
</dbReference>
<evidence type="ECO:0000256" key="3">
    <source>
        <dbReference type="ARBA" id="ARBA00005673"/>
    </source>
</evidence>
<keyword evidence="6 10" id="KW-0547">Nucleotide-binding</keyword>
<dbReference type="InterPro" id="IPR019572">
    <property type="entry name" value="UBA_E1_SCCH"/>
</dbReference>
<dbReference type="InterPro" id="IPR033127">
    <property type="entry name" value="UBQ-activ_enz_E1_Cys_AS"/>
</dbReference>
<dbReference type="NCBIfam" id="TIGR01408">
    <property type="entry name" value="Ube1"/>
    <property type="match status" value="1"/>
</dbReference>
<dbReference type="Pfam" id="PF09358">
    <property type="entry name" value="E1_UFD"/>
    <property type="match status" value="1"/>
</dbReference>
<keyword evidence="14" id="KW-1185">Reference proteome</keyword>
<evidence type="ECO:0000259" key="12">
    <source>
        <dbReference type="SMART" id="SM00985"/>
    </source>
</evidence>
<dbReference type="GO" id="GO:0005524">
    <property type="term" value="F:ATP binding"/>
    <property type="evidence" value="ECO:0007669"/>
    <property type="project" value="UniProtKB-KW"/>
</dbReference>
<evidence type="ECO:0000313" key="13">
    <source>
        <dbReference type="EMBL" id="TKR73071.1"/>
    </source>
</evidence>
<keyword evidence="5 10" id="KW-0436">Ligase</keyword>
<feature type="compositionally biased region" description="Basic and acidic residues" evidence="11">
    <location>
        <begin position="47"/>
        <end position="60"/>
    </location>
</feature>
<evidence type="ECO:0000313" key="14">
    <source>
        <dbReference type="Proteomes" id="UP000298663"/>
    </source>
</evidence>
<dbReference type="PRINTS" id="PR01849">
    <property type="entry name" value="UBIQUITINACT"/>
</dbReference>
<dbReference type="UniPathway" id="UPA00143"/>
<protein>
    <recommendedName>
        <fullName evidence="4">E1 ubiquitin-activating enzyme</fullName>
        <ecNumber evidence="4">6.2.1.45</ecNumber>
    </recommendedName>
</protein>
<dbReference type="InterPro" id="IPR018075">
    <property type="entry name" value="UBQ-activ_enz_E1"/>
</dbReference>
<evidence type="ECO:0000256" key="11">
    <source>
        <dbReference type="SAM" id="MobiDB-lite"/>
    </source>
</evidence>
<dbReference type="InterPro" id="IPR042063">
    <property type="entry name" value="Ubi_acti_E1_SCCH"/>
</dbReference>
<name>A0A4U5MTI0_STECR</name>
<proteinExistence type="inferred from homology"/>
<evidence type="ECO:0000256" key="5">
    <source>
        <dbReference type="ARBA" id="ARBA00022598"/>
    </source>
</evidence>
<dbReference type="PANTHER" id="PTHR10953">
    <property type="entry name" value="UBIQUITIN-ACTIVATING ENZYME E1"/>
    <property type="match status" value="1"/>
</dbReference>